<dbReference type="OrthoDB" id="9802683at2"/>
<dbReference type="EMBL" id="SMJW01000208">
    <property type="protein sequence ID" value="TDC08824.1"/>
    <property type="molecule type" value="Genomic_DNA"/>
</dbReference>
<proteinExistence type="predicted"/>
<organism evidence="2 3">
    <name type="scientific">Actinomadura bangladeshensis</name>
    <dbReference type="NCBI Taxonomy" id="453573"/>
    <lineage>
        <taxon>Bacteria</taxon>
        <taxon>Bacillati</taxon>
        <taxon>Actinomycetota</taxon>
        <taxon>Actinomycetes</taxon>
        <taxon>Streptosporangiales</taxon>
        <taxon>Thermomonosporaceae</taxon>
        <taxon>Actinomadura</taxon>
    </lineage>
</organism>
<feature type="signal peptide" evidence="1">
    <location>
        <begin position="1"/>
        <end position="27"/>
    </location>
</feature>
<keyword evidence="1" id="KW-0732">Signal</keyword>
<dbReference type="RefSeq" id="WP_131943593.1">
    <property type="nucleotide sequence ID" value="NZ_BAAAMX010000026.1"/>
</dbReference>
<dbReference type="SUPFAM" id="SSF50998">
    <property type="entry name" value="Quinoprotein alcohol dehydrogenase-like"/>
    <property type="match status" value="1"/>
</dbReference>
<evidence type="ECO:0000313" key="3">
    <source>
        <dbReference type="Proteomes" id="UP000295431"/>
    </source>
</evidence>
<evidence type="ECO:0000256" key="1">
    <source>
        <dbReference type="SAM" id="SignalP"/>
    </source>
</evidence>
<gene>
    <name evidence="2" type="ORF">E1284_30375</name>
</gene>
<dbReference type="InterPro" id="IPR011047">
    <property type="entry name" value="Quinoprotein_ADH-like_sf"/>
</dbReference>
<name>A0A4R4NJK0_9ACTN</name>
<protein>
    <submittedName>
        <fullName evidence="2">Uncharacterized protein</fullName>
    </submittedName>
</protein>
<sequence length="669" mass="70185">MSRLRRSTAVAVTAVTGVGLVAAPQFAGDREVPVVASAAQTAGKMPAETPYGGTPNIEPNQGGWAGIVYAMTKVGDKIFVGGKFKSVKQGSTTYPVTNLIAINASNKHLDTAFKPQLDGDVLALAPGADGKSVLVGGKFNTVNGKARPKLARLEAGTGKEVANGTWKTPGVKGGAVYDIEQAHGRLYIAGEFTTVAGVKRNRLAALSPTTGGLSTKFGMVPFAGVHNGGTSRVRRIAATPDGTKMYAIGNFRTAGGEERRQFARLDLGDSSDALDTTWKTSGFATSCNTVFDSYLRDMAMSPDGKFVVVGATGGPYGTAQLCDSVTRWDTASSGSNVQPAWVNWTGGDTIDSVAVSGAAVFAGGHPRWSNNPSGRDTAGPGAVTRPGLAALDPRNGVPFSWNPGRDPRGDGAWSLLVTSEGLWVGSDTNYFLPPSSHKFRGKVGYFPFEGGKTLPEDTTAQLPGKVYIAAPGSLVQPNKLVSRTFDGTTAGTATTESVAGAMDWSDVRGTMLINGVLWYAKADGKLYKRAFNGTTVGAEQLVNPYENPAWDADEPKWKGRAPEFYSSLQGGRTLGMFYDNGRMYYTRSGSSALYYRYFTPESGILGAIEHTAASSGWSNVGGMFVSGGKLYYVAGDGKLMAVKFADGAPSGSPTVVSSDDWRGRGLFVG</sequence>
<keyword evidence="3" id="KW-1185">Reference proteome</keyword>
<dbReference type="Gene3D" id="2.80.10.50">
    <property type="match status" value="1"/>
</dbReference>
<feature type="chain" id="PRO_5020936374" evidence="1">
    <location>
        <begin position="28"/>
        <end position="669"/>
    </location>
</feature>
<dbReference type="AlphaFoldDB" id="A0A4R4NJK0"/>
<dbReference type="Pfam" id="PF17164">
    <property type="entry name" value="DUF5122"/>
    <property type="match status" value="2"/>
</dbReference>
<evidence type="ECO:0000313" key="2">
    <source>
        <dbReference type="EMBL" id="TDC08824.1"/>
    </source>
</evidence>
<accession>A0A4R4NJK0</accession>
<comment type="caution">
    <text evidence="2">The sequence shown here is derived from an EMBL/GenBank/DDBJ whole genome shotgun (WGS) entry which is preliminary data.</text>
</comment>
<reference evidence="2 3" key="1">
    <citation type="submission" date="2019-03" db="EMBL/GenBank/DDBJ databases">
        <title>Draft genome sequences of novel Actinobacteria.</title>
        <authorList>
            <person name="Sahin N."/>
            <person name="Ay H."/>
            <person name="Saygin H."/>
        </authorList>
    </citation>
    <scope>NUCLEOTIDE SEQUENCE [LARGE SCALE GENOMIC DNA]</scope>
    <source>
        <strain evidence="2 3">DSM 45347</strain>
    </source>
</reference>
<dbReference type="InterPro" id="IPR013431">
    <property type="entry name" value="Delta_60_rpt"/>
</dbReference>
<dbReference type="Proteomes" id="UP000295431">
    <property type="component" value="Unassembled WGS sequence"/>
</dbReference>